<organism evidence="6 7">
    <name type="scientific">Mameliella alba</name>
    <dbReference type="NCBI Taxonomy" id="561184"/>
    <lineage>
        <taxon>Bacteria</taxon>
        <taxon>Pseudomonadati</taxon>
        <taxon>Pseudomonadota</taxon>
        <taxon>Alphaproteobacteria</taxon>
        <taxon>Rhodobacterales</taxon>
        <taxon>Roseobacteraceae</taxon>
        <taxon>Mameliella</taxon>
    </lineage>
</organism>
<keyword evidence="2" id="KW-0378">Hydrolase</keyword>
<reference evidence="6 7" key="1">
    <citation type="submission" date="2014-10" db="EMBL/GenBank/DDBJ databases">
        <title>Genome sequence of Ponticoccus sp. strain UMTAT08 isolated from clonal culture of toxic dinoflagellate Alexandrium tamiyavanichii.</title>
        <authorList>
            <person name="Gan H.Y."/>
            <person name="Muhd D.-D."/>
            <person name="Mohd Noor M.E."/>
            <person name="Yeong Y.S."/>
            <person name="Usup G."/>
        </authorList>
    </citation>
    <scope>NUCLEOTIDE SEQUENCE [LARGE SCALE GENOMIC DNA]</scope>
    <source>
        <strain evidence="6 7">UMTAT08</strain>
    </source>
</reference>
<dbReference type="CDD" id="cd07400">
    <property type="entry name" value="MPP_1"/>
    <property type="match status" value="1"/>
</dbReference>
<evidence type="ECO:0000256" key="3">
    <source>
        <dbReference type="ARBA" id="ARBA00023004"/>
    </source>
</evidence>
<dbReference type="OrthoDB" id="651281at2"/>
<dbReference type="Gene3D" id="3.60.21.10">
    <property type="match status" value="1"/>
</dbReference>
<dbReference type="Proteomes" id="UP000030960">
    <property type="component" value="Unassembled WGS sequence"/>
</dbReference>
<dbReference type="SUPFAM" id="SSF56300">
    <property type="entry name" value="Metallo-dependent phosphatases"/>
    <property type="match status" value="1"/>
</dbReference>
<accession>A0A0B3S0A4</accession>
<dbReference type="PANTHER" id="PTHR42988:SF2">
    <property type="entry name" value="CYCLIC NUCLEOTIDE PHOSPHODIESTERASE CBUA0032-RELATED"/>
    <property type="match status" value="1"/>
</dbReference>
<comment type="caution">
    <text evidence="6">The sequence shown here is derived from an EMBL/GenBank/DDBJ whole genome shotgun (WGS) entry which is preliminary data.</text>
</comment>
<keyword evidence="1" id="KW-0479">Metal-binding</keyword>
<evidence type="ECO:0000256" key="1">
    <source>
        <dbReference type="ARBA" id="ARBA00022723"/>
    </source>
</evidence>
<dbReference type="Pfam" id="PF00149">
    <property type="entry name" value="Metallophos"/>
    <property type="match status" value="1"/>
</dbReference>
<protein>
    <submittedName>
        <fullName evidence="6">Putative phospodiesterase</fullName>
    </submittedName>
</protein>
<keyword evidence="3" id="KW-0408">Iron</keyword>
<evidence type="ECO:0000256" key="2">
    <source>
        <dbReference type="ARBA" id="ARBA00022801"/>
    </source>
</evidence>
<keyword evidence="7" id="KW-1185">Reference proteome</keyword>
<proteinExistence type="inferred from homology"/>
<comment type="similarity">
    <text evidence="4">Belongs to the cyclic nucleotide phosphodiesterase class-III family.</text>
</comment>
<dbReference type="RefSeq" id="WP_043142732.1">
    <property type="nucleotide sequence ID" value="NZ_JSUQ01000011.1"/>
</dbReference>
<name>A0A0B3S0A4_9RHOB</name>
<dbReference type="InterPro" id="IPR029052">
    <property type="entry name" value="Metallo-depent_PP-like"/>
</dbReference>
<dbReference type="InterPro" id="IPR004843">
    <property type="entry name" value="Calcineurin-like_PHP"/>
</dbReference>
<dbReference type="PANTHER" id="PTHR42988">
    <property type="entry name" value="PHOSPHOHYDROLASE"/>
    <property type="match status" value="1"/>
</dbReference>
<gene>
    <name evidence="6" type="ORF">OA50_02863</name>
</gene>
<sequence>MKRILHLSDLHYGRAREDLEQPLLDVIGRLTPDLVVISGDFTQRARVGQFARARAFLDRLDAPRLAVPGNHDTPLDNLWLRMVAPWRRYRRAIHQDLEPRYVDDGLVVVGVNTVNRFAWQRGRLSSRRIARACEGFGAAGDRVRIAVLHHPLQHGAGVRKRLMQGADAGLRGFAECGAQIVLSGHLHNTVIAPMRAWPELLFVQAGTCLSSRVRGEPNTFNLLDLDGPDVRIARWAAGETGFVESDAVSYVQRDGAWHRRG</sequence>
<dbReference type="GO" id="GO:0046872">
    <property type="term" value="F:metal ion binding"/>
    <property type="evidence" value="ECO:0007669"/>
    <property type="project" value="UniProtKB-KW"/>
</dbReference>
<dbReference type="GO" id="GO:0016787">
    <property type="term" value="F:hydrolase activity"/>
    <property type="evidence" value="ECO:0007669"/>
    <property type="project" value="UniProtKB-KW"/>
</dbReference>
<evidence type="ECO:0000313" key="6">
    <source>
        <dbReference type="EMBL" id="KHQ52388.1"/>
    </source>
</evidence>
<dbReference type="AlphaFoldDB" id="A0A0B3S0A4"/>
<evidence type="ECO:0000313" key="7">
    <source>
        <dbReference type="Proteomes" id="UP000030960"/>
    </source>
</evidence>
<dbReference type="EMBL" id="JSUQ01000011">
    <property type="protein sequence ID" value="KHQ52388.1"/>
    <property type="molecule type" value="Genomic_DNA"/>
</dbReference>
<dbReference type="PATRIC" id="fig|1515334.3.peg.2879"/>
<evidence type="ECO:0000259" key="5">
    <source>
        <dbReference type="Pfam" id="PF00149"/>
    </source>
</evidence>
<feature type="domain" description="Calcineurin-like phosphoesterase" evidence="5">
    <location>
        <begin position="3"/>
        <end position="188"/>
    </location>
</feature>
<evidence type="ECO:0000256" key="4">
    <source>
        <dbReference type="ARBA" id="ARBA00025742"/>
    </source>
</evidence>
<dbReference type="InterPro" id="IPR050884">
    <property type="entry name" value="CNP_phosphodiesterase-III"/>
</dbReference>
<dbReference type="STRING" id="561184.SAMN05216376_109200"/>